<name>A0A135ZZ06_9ALTE</name>
<organism evidence="1 2">
    <name type="scientific">Paraglaciecola hydrolytica</name>
    <dbReference type="NCBI Taxonomy" id="1799789"/>
    <lineage>
        <taxon>Bacteria</taxon>
        <taxon>Pseudomonadati</taxon>
        <taxon>Pseudomonadota</taxon>
        <taxon>Gammaproteobacteria</taxon>
        <taxon>Alteromonadales</taxon>
        <taxon>Alteromonadaceae</taxon>
        <taxon>Paraglaciecola</taxon>
    </lineage>
</organism>
<dbReference type="RefSeq" id="WP_068378289.1">
    <property type="nucleotide sequence ID" value="NZ_LSNE01000007.1"/>
</dbReference>
<dbReference type="STRING" id="1799789.AX660_17690"/>
<accession>A0A135ZZ06</accession>
<gene>
    <name evidence="1" type="ORF">AX660_17690</name>
</gene>
<proteinExistence type="predicted"/>
<dbReference type="Proteomes" id="UP000070299">
    <property type="component" value="Unassembled WGS sequence"/>
</dbReference>
<evidence type="ECO:0000313" key="2">
    <source>
        <dbReference type="Proteomes" id="UP000070299"/>
    </source>
</evidence>
<sequence>MQANAATPAEALFIAKVAFRELNNTSSEPAVLYNDLMRLVSQHAPSNSKELMAKINASLPLRKQYMVLVRCQRFTQSQALAAASSKEEMPLRQNQDFSLKFKRDSVEHSQIFALLHITHPTDSHSAYPVVLNVISGEQCERIEFPPLIDGASQCLFDQSDKALQLLLDADAEISIMP</sequence>
<dbReference type="EMBL" id="LSNE01000007">
    <property type="protein sequence ID" value="KXI28211.1"/>
    <property type="molecule type" value="Genomic_DNA"/>
</dbReference>
<reference evidence="2" key="1">
    <citation type="submission" date="2016-02" db="EMBL/GenBank/DDBJ databases">
        <authorList>
            <person name="Schultz-Johansen M."/>
            <person name="Glaring M.A."/>
            <person name="Bech P.K."/>
            <person name="Stougaard P."/>
        </authorList>
    </citation>
    <scope>NUCLEOTIDE SEQUENCE [LARGE SCALE GENOMIC DNA]</scope>
    <source>
        <strain evidence="2">S66</strain>
    </source>
</reference>
<comment type="caution">
    <text evidence="1">The sequence shown here is derived from an EMBL/GenBank/DDBJ whole genome shotgun (WGS) entry which is preliminary data.</text>
</comment>
<keyword evidence="2" id="KW-1185">Reference proteome</keyword>
<protein>
    <submittedName>
        <fullName evidence="1">Uncharacterized protein</fullName>
    </submittedName>
</protein>
<dbReference type="OrthoDB" id="6384026at2"/>
<dbReference type="AlphaFoldDB" id="A0A135ZZ06"/>
<evidence type="ECO:0000313" key="1">
    <source>
        <dbReference type="EMBL" id="KXI28211.1"/>
    </source>
</evidence>